<dbReference type="Proteomes" id="UP001470809">
    <property type="component" value="Chromosome"/>
</dbReference>
<name>A0AAN0NLQ4_9RHOB</name>
<organism evidence="2 3">
    <name type="scientific">Yoonia rhodophyticola</name>
    <dbReference type="NCBI Taxonomy" id="3137370"/>
    <lineage>
        <taxon>Bacteria</taxon>
        <taxon>Pseudomonadati</taxon>
        <taxon>Pseudomonadota</taxon>
        <taxon>Alphaproteobacteria</taxon>
        <taxon>Rhodobacterales</taxon>
        <taxon>Paracoccaceae</taxon>
        <taxon>Yoonia</taxon>
    </lineage>
</organism>
<evidence type="ECO:0000313" key="3">
    <source>
        <dbReference type="Proteomes" id="UP001470809"/>
    </source>
</evidence>
<proteinExistence type="predicted"/>
<dbReference type="Gene3D" id="1.25.40.10">
    <property type="entry name" value="Tetratricopeptide repeat domain"/>
    <property type="match status" value="1"/>
</dbReference>
<keyword evidence="3" id="KW-1185">Reference proteome</keyword>
<accession>A0AAN0NLQ4</accession>
<dbReference type="AlphaFoldDB" id="A0AAN0NLQ4"/>
<dbReference type="SUPFAM" id="SSF48452">
    <property type="entry name" value="TPR-like"/>
    <property type="match status" value="1"/>
</dbReference>
<evidence type="ECO:0000256" key="1">
    <source>
        <dbReference type="SAM" id="Phobius"/>
    </source>
</evidence>
<keyword evidence="1" id="KW-0472">Membrane</keyword>
<dbReference type="KEGG" id="yrh:AABB31_11745"/>
<keyword evidence="1" id="KW-0812">Transmembrane</keyword>
<dbReference type="InterPro" id="IPR011990">
    <property type="entry name" value="TPR-like_helical_dom_sf"/>
</dbReference>
<dbReference type="EMBL" id="CP151767">
    <property type="protein sequence ID" value="WZU69447.1"/>
    <property type="molecule type" value="Genomic_DNA"/>
</dbReference>
<protein>
    <submittedName>
        <fullName evidence="2">Tetratricopeptide repeat protein</fullName>
    </submittedName>
</protein>
<sequence>MTQSISDDDISTYLDAVQASGVLGKSARRQRLLEYLIRTEVAGQGDTLKAYAIGLDVFDKPDDFDPSTDSSVRVEMGRLRSALAVFNASSHAQIPLSVDIPVGSYRPVLELALIVETIPETPAPTRKWPVIGGMVALLGVAVMGIYYAFDAPMQVVEPERAVRIALVDFQGDPDIAAAVSSVLRQGLARMQQVTVLSNPTGSRQRPTAEFALRGWVGEENPEGHRIDAELIIPATDRLVWAKSLVVANGPDLDQRIAQSFGNELRVRLLGASKAQLAGRDPQTLSPEQLFVMATWVPGPSMNAVEWELQRVGLMRLALTKDPDFGAAHSVMADKLAYLANVSGPSNTPALRDEAVRHAKRAMELAPLDPDVVFNVAQSQWHAGMIGAAETTMARVLELDPGHDLARFLALVIPYSCQAPPDDVLAAAIAFDLSLSADNPIRWLTLTWTGWLHAHRGEYDLALAAEEQAALIFEIPYTFMRHAMLLNKLGQTDQAASIIRQQQTNWPDISPDHFATVTIPRLCQESPDGLQFIQNYKDLAAEMTGRL</sequence>
<dbReference type="RefSeq" id="WP_342078740.1">
    <property type="nucleotide sequence ID" value="NZ_CP151767.2"/>
</dbReference>
<gene>
    <name evidence="2" type="ORF">AABB31_11745</name>
</gene>
<reference evidence="2" key="1">
    <citation type="submission" date="2024-08" db="EMBL/GenBank/DDBJ databases">
        <title>Phylogenomic analyses of a clade within the roseobacter group suggest taxonomic reassignments of species of the genera Aestuariivita, Citreicella, Loktanella, Nautella, Pelagibaca, Ruegeria, Thalassobius, Thiobacimonas and Tropicibacter, and the proposal o.</title>
        <authorList>
            <person name="Jeon C.O."/>
        </authorList>
    </citation>
    <scope>NUCLEOTIDE SEQUENCE</scope>
    <source>
        <strain evidence="2">SS1-5</strain>
    </source>
</reference>
<feature type="transmembrane region" description="Helical" evidence="1">
    <location>
        <begin position="128"/>
        <end position="149"/>
    </location>
</feature>
<keyword evidence="1" id="KW-1133">Transmembrane helix</keyword>
<evidence type="ECO:0000313" key="2">
    <source>
        <dbReference type="EMBL" id="WZU69447.1"/>
    </source>
</evidence>